<evidence type="ECO:0000313" key="4">
    <source>
        <dbReference type="Proteomes" id="UP000648816"/>
    </source>
</evidence>
<evidence type="ECO:0000256" key="1">
    <source>
        <dbReference type="SAM" id="Phobius"/>
    </source>
</evidence>
<keyword evidence="4" id="KW-1185">Reference proteome</keyword>
<dbReference type="EMBL" id="JABWQP020000007">
    <property type="protein sequence ID" value="MBV4487150.1"/>
    <property type="molecule type" value="Genomic_DNA"/>
</dbReference>
<gene>
    <name evidence="3" type="ORF">HU727_016275</name>
    <name evidence="2" type="ORF">HU727_15100</name>
</gene>
<feature type="transmembrane region" description="Helical" evidence="1">
    <location>
        <begin position="51"/>
        <end position="69"/>
    </location>
</feature>
<comment type="caution">
    <text evidence="2">The sequence shown here is derived from an EMBL/GenBank/DDBJ whole genome shotgun (WGS) entry which is preliminary data.</text>
</comment>
<dbReference type="AlphaFoldDB" id="A0A923JFN5"/>
<keyword evidence="1" id="KW-1133">Transmembrane helix</keyword>
<dbReference type="EMBL" id="JABWQP010000007">
    <property type="protein sequence ID" value="MBC3342970.1"/>
    <property type="molecule type" value="Genomic_DNA"/>
</dbReference>
<reference evidence="3" key="3">
    <citation type="submission" date="2021-06" db="EMBL/GenBank/DDBJ databases">
        <title>Updating the genus Pseudomonas: Description of 43 new species and partition of the Pseudomonas putida group.</title>
        <authorList>
            <person name="Girard L."/>
            <person name="Lood C."/>
            <person name="Vandamme P."/>
            <person name="Rokni-Zadeh H."/>
            <person name="Van Noort V."/>
            <person name="Hofte M."/>
            <person name="Lavigne R."/>
            <person name="De Mot R."/>
        </authorList>
    </citation>
    <scope>NUCLEOTIDE SEQUENCE</scope>
    <source>
        <strain evidence="3">SWRI153</strain>
    </source>
</reference>
<organism evidence="2">
    <name type="scientific">Pseudomonas khorasanensis</name>
    <dbReference type="NCBI Taxonomy" id="2745508"/>
    <lineage>
        <taxon>Bacteria</taxon>
        <taxon>Pseudomonadati</taxon>
        <taxon>Pseudomonadota</taxon>
        <taxon>Gammaproteobacteria</taxon>
        <taxon>Pseudomonadales</taxon>
        <taxon>Pseudomonadaceae</taxon>
        <taxon>Pseudomonas</taxon>
    </lineage>
</organism>
<evidence type="ECO:0000313" key="3">
    <source>
        <dbReference type="EMBL" id="MBV4487150.1"/>
    </source>
</evidence>
<proteinExistence type="predicted"/>
<name>A0A923JFN5_9PSED</name>
<reference evidence="2" key="2">
    <citation type="submission" date="2020-07" db="EMBL/GenBank/DDBJ databases">
        <authorList>
            <person name="Lood C."/>
            <person name="Girard L."/>
        </authorList>
    </citation>
    <scope>NUCLEOTIDE SEQUENCE</scope>
    <source>
        <strain evidence="2">SWRI153</strain>
    </source>
</reference>
<keyword evidence="1" id="KW-0472">Membrane</keyword>
<protein>
    <submittedName>
        <fullName evidence="2">Uncharacterized protein</fullName>
    </submittedName>
</protein>
<dbReference type="Proteomes" id="UP000648816">
    <property type="component" value="Unassembled WGS sequence"/>
</dbReference>
<keyword evidence="1" id="KW-0812">Transmembrane</keyword>
<sequence>MNILRWGASGLDKGSRIIRFLRCYLYVLVPLMITASLANAFIRFAGQWQSFWTVLLLQCLFGQALVAFIRGKTTQIAAGGALSKKADPVARAGMASLAVVLYLICFCYEPGESEESIYEKRASDWTMPTREEIGRSANRE</sequence>
<evidence type="ECO:0000313" key="2">
    <source>
        <dbReference type="EMBL" id="MBC3342970.1"/>
    </source>
</evidence>
<accession>A0A923JFN5</accession>
<reference evidence="2 4" key="1">
    <citation type="journal article" date="2020" name="Microorganisms">
        <title>Reliable Identification of Environmental Pseudomonas Isolates Using the rpoD Gene.</title>
        <authorList>
            <consortium name="The Broad Institute Genome Sequencing Platform"/>
            <person name="Girard L."/>
            <person name="Lood C."/>
            <person name="Rokni-Zadeh H."/>
            <person name="van Noort V."/>
            <person name="Lavigne R."/>
            <person name="De Mot R."/>
        </authorList>
    </citation>
    <scope>NUCLEOTIDE SEQUENCE</scope>
    <source>
        <strain evidence="2 4">SWRI153</strain>
    </source>
</reference>
<feature type="transmembrane region" description="Helical" evidence="1">
    <location>
        <begin position="23"/>
        <end position="45"/>
    </location>
</feature>